<keyword evidence="2" id="KW-0812">Transmembrane</keyword>
<sequence>MIHTPTTKQRPHHQPSNDHNQNRRQPRKYSTRARKRITIHQIKKETEKRSATERSFTRPNPKSTYILPITSYPSTILSFLLSYFLTKLD</sequence>
<dbReference type="EMBL" id="KV419436">
    <property type="protein sequence ID" value="KZS88491.1"/>
    <property type="molecule type" value="Genomic_DNA"/>
</dbReference>
<gene>
    <name evidence="3" type="ORF">SISNIDRAFT_259742</name>
</gene>
<feature type="transmembrane region" description="Helical" evidence="2">
    <location>
        <begin position="64"/>
        <end position="85"/>
    </location>
</feature>
<evidence type="ECO:0000256" key="2">
    <source>
        <dbReference type="SAM" id="Phobius"/>
    </source>
</evidence>
<name>A0A164P956_9AGAM</name>
<proteinExistence type="predicted"/>
<keyword evidence="2" id="KW-1133">Transmembrane helix</keyword>
<evidence type="ECO:0000256" key="1">
    <source>
        <dbReference type="SAM" id="MobiDB-lite"/>
    </source>
</evidence>
<organism evidence="3 4">
    <name type="scientific">Sistotremastrum niveocremeum HHB9708</name>
    <dbReference type="NCBI Taxonomy" id="1314777"/>
    <lineage>
        <taxon>Eukaryota</taxon>
        <taxon>Fungi</taxon>
        <taxon>Dikarya</taxon>
        <taxon>Basidiomycota</taxon>
        <taxon>Agaricomycotina</taxon>
        <taxon>Agaricomycetes</taxon>
        <taxon>Sistotremastrales</taxon>
        <taxon>Sistotremastraceae</taxon>
        <taxon>Sertulicium</taxon>
        <taxon>Sertulicium niveocremeum</taxon>
    </lineage>
</organism>
<accession>A0A164P956</accession>
<dbReference type="AlphaFoldDB" id="A0A164P956"/>
<evidence type="ECO:0000313" key="3">
    <source>
        <dbReference type="EMBL" id="KZS88491.1"/>
    </source>
</evidence>
<feature type="region of interest" description="Disordered" evidence="1">
    <location>
        <begin position="1"/>
        <end position="64"/>
    </location>
</feature>
<reference evidence="3 4" key="1">
    <citation type="journal article" date="2016" name="Mol. Biol. Evol.">
        <title>Comparative Genomics of Early-Diverging Mushroom-Forming Fungi Provides Insights into the Origins of Lignocellulose Decay Capabilities.</title>
        <authorList>
            <person name="Nagy L.G."/>
            <person name="Riley R."/>
            <person name="Tritt A."/>
            <person name="Adam C."/>
            <person name="Daum C."/>
            <person name="Floudas D."/>
            <person name="Sun H."/>
            <person name="Yadav J.S."/>
            <person name="Pangilinan J."/>
            <person name="Larsson K.H."/>
            <person name="Matsuura K."/>
            <person name="Barry K."/>
            <person name="Labutti K."/>
            <person name="Kuo R."/>
            <person name="Ohm R.A."/>
            <person name="Bhattacharya S.S."/>
            <person name="Shirouzu T."/>
            <person name="Yoshinaga Y."/>
            <person name="Martin F.M."/>
            <person name="Grigoriev I.V."/>
            <person name="Hibbett D.S."/>
        </authorList>
    </citation>
    <scope>NUCLEOTIDE SEQUENCE [LARGE SCALE GENOMIC DNA]</scope>
    <source>
        <strain evidence="3 4">HHB9708</strain>
    </source>
</reference>
<keyword evidence="2" id="KW-0472">Membrane</keyword>
<feature type="compositionally biased region" description="Basic residues" evidence="1">
    <location>
        <begin position="22"/>
        <end position="38"/>
    </location>
</feature>
<keyword evidence="4" id="KW-1185">Reference proteome</keyword>
<protein>
    <submittedName>
        <fullName evidence="3">Uncharacterized protein</fullName>
    </submittedName>
</protein>
<dbReference type="Proteomes" id="UP000076722">
    <property type="component" value="Unassembled WGS sequence"/>
</dbReference>
<feature type="compositionally biased region" description="Basic and acidic residues" evidence="1">
    <location>
        <begin position="42"/>
        <end position="56"/>
    </location>
</feature>
<evidence type="ECO:0000313" key="4">
    <source>
        <dbReference type="Proteomes" id="UP000076722"/>
    </source>
</evidence>